<dbReference type="CDD" id="cd09112">
    <property type="entry name" value="PLDc_CLS_2"/>
    <property type="match status" value="1"/>
</dbReference>
<dbReference type="PANTHER" id="PTHR21248:SF22">
    <property type="entry name" value="PHOSPHOLIPASE D"/>
    <property type="match status" value="1"/>
</dbReference>
<dbReference type="AlphaFoldDB" id="A0A1Q2KZX0"/>
<reference evidence="15 16" key="1">
    <citation type="submission" date="2017-02" db="EMBL/GenBank/DDBJ databases">
        <title>The complete genomic sequence of a novel cold adapted crude oil-degrading bacterium Planococcus qaidamina Y42.</title>
        <authorList>
            <person name="Yang R."/>
        </authorList>
    </citation>
    <scope>NUCLEOTIDE SEQUENCE [LARGE SCALE GENOMIC DNA]</scope>
    <source>
        <strain evidence="15 16">Y42</strain>
    </source>
</reference>
<dbReference type="GO" id="GO:0008808">
    <property type="term" value="F:cardiolipin synthase activity"/>
    <property type="evidence" value="ECO:0007669"/>
    <property type="project" value="UniProtKB-UniRule"/>
</dbReference>
<dbReference type="InterPro" id="IPR030874">
    <property type="entry name" value="Cardiolipin_synth_Firmi"/>
</dbReference>
<feature type="domain" description="PLD phosphodiesterase" evidence="14">
    <location>
        <begin position="222"/>
        <end position="249"/>
    </location>
</feature>
<dbReference type="NCBIfam" id="TIGR04265">
    <property type="entry name" value="bac_cardiolipin"/>
    <property type="match status" value="1"/>
</dbReference>
<keyword evidence="6" id="KW-0677">Repeat</keyword>
<keyword evidence="7 12" id="KW-1133">Transmembrane helix</keyword>
<dbReference type="SUPFAM" id="SSF56024">
    <property type="entry name" value="Phospholipase D/nuclease"/>
    <property type="match status" value="2"/>
</dbReference>
<evidence type="ECO:0000256" key="10">
    <source>
        <dbReference type="ARBA" id="ARBA00023209"/>
    </source>
</evidence>
<keyword evidence="5 12" id="KW-0812">Transmembrane</keyword>
<evidence type="ECO:0000256" key="7">
    <source>
        <dbReference type="ARBA" id="ARBA00022989"/>
    </source>
</evidence>
<feature type="active site" evidence="12">
    <location>
        <position position="407"/>
    </location>
</feature>
<dbReference type="Pfam" id="PF13091">
    <property type="entry name" value="PLDc_2"/>
    <property type="match status" value="2"/>
</dbReference>
<dbReference type="EC" id="2.7.8.-" evidence="12 13"/>
<evidence type="ECO:0000256" key="5">
    <source>
        <dbReference type="ARBA" id="ARBA00022692"/>
    </source>
</evidence>
<proteinExistence type="inferred from homology"/>
<feature type="domain" description="PLD phosphodiesterase" evidence="14">
    <location>
        <begin position="400"/>
        <end position="427"/>
    </location>
</feature>
<evidence type="ECO:0000256" key="13">
    <source>
        <dbReference type="NCBIfam" id="TIGR04265"/>
    </source>
</evidence>
<dbReference type="Gene3D" id="3.30.870.10">
    <property type="entry name" value="Endonuclease Chain A"/>
    <property type="match status" value="2"/>
</dbReference>
<dbReference type="CDD" id="cd09110">
    <property type="entry name" value="PLDc_CLS_1"/>
    <property type="match status" value="1"/>
</dbReference>
<dbReference type="GO" id="GO:0005886">
    <property type="term" value="C:plasma membrane"/>
    <property type="evidence" value="ECO:0007669"/>
    <property type="project" value="UniProtKB-SubCell"/>
</dbReference>
<dbReference type="InterPro" id="IPR001736">
    <property type="entry name" value="PLipase_D/transphosphatidylase"/>
</dbReference>
<dbReference type="KEGG" id="pmar:B0X71_09955"/>
<gene>
    <name evidence="15" type="ORF">B0X71_09955</name>
</gene>
<accession>A0A1Q2KZX0</accession>
<dbReference type="EMBL" id="CP019640">
    <property type="protein sequence ID" value="AQQ53367.1"/>
    <property type="molecule type" value="Genomic_DNA"/>
</dbReference>
<sequence length="487" mass="55599">MSIELWQTWSNIGNLFFLLNIILAVIIIFYERKNSSSLWAWLMVLFFLPVVGFFLYFFFGRTFKKDKLKHQSAYYHPELENISEHQLHEVTTGSFHHYSSVTRELEGLILMNLKSETAPLTQNNRLSIYTDGRDKFDALFEDIRQAKDHIHLEYYIVRKDTLAKQLLTLLAEKARQGVKTLLLYDAVGSNSVNKEFLTDFLEAGGKAEPFMPSKLPIVNSHMNYRNHRKIAVIDGTIGYTGGFNIGDEYLGKKAKFGYWRDTHLRITGGAVHSLQHRFLLDWNEASHQHPIKYASAYFPTPDNHAGAAIQLVSSGPDSELSQIKNGFLKLILRAQESIYIQTPYFIPDITIMDALRVAALSGIDVQIMIPDKSDHPFVHTATLSVIGDLLDTGAKVYTYHNGFLHAKTLIIDRKVVTTGSANMDLRSFHLNFEGNVFIYDREVASAMADIFFRDVELSGELTIEDYKNRSLSEKARQRFARLMAPLL</sequence>
<evidence type="ECO:0000256" key="12">
    <source>
        <dbReference type="HAMAP-Rule" id="MF_01916"/>
    </source>
</evidence>
<dbReference type="InterPro" id="IPR027379">
    <property type="entry name" value="CLS_N"/>
</dbReference>
<keyword evidence="8 12" id="KW-0443">Lipid metabolism</keyword>
<feature type="active site" evidence="12">
    <location>
        <position position="405"/>
    </location>
</feature>
<dbReference type="HAMAP" id="MF_01916">
    <property type="entry name" value="Cardiolipin_synth_Cls"/>
    <property type="match status" value="1"/>
</dbReference>
<dbReference type="PANTHER" id="PTHR21248">
    <property type="entry name" value="CARDIOLIPIN SYNTHASE"/>
    <property type="match status" value="1"/>
</dbReference>
<evidence type="ECO:0000259" key="14">
    <source>
        <dbReference type="PROSITE" id="PS50035"/>
    </source>
</evidence>
<dbReference type="InterPro" id="IPR025202">
    <property type="entry name" value="PLD-like_dom"/>
</dbReference>
<dbReference type="OrthoDB" id="9762009at2"/>
<name>A0A1Q2KZX0_9BACL</name>
<evidence type="ECO:0000256" key="6">
    <source>
        <dbReference type="ARBA" id="ARBA00022737"/>
    </source>
</evidence>
<keyword evidence="9 12" id="KW-0472">Membrane</keyword>
<feature type="active site" evidence="12">
    <location>
        <position position="227"/>
    </location>
</feature>
<comment type="subcellular location">
    <subcellularLocation>
        <location evidence="1 12">Cell membrane</location>
        <topology evidence="1 12">Multi-pass membrane protein</topology>
    </subcellularLocation>
</comment>
<feature type="active site" evidence="12">
    <location>
        <position position="234"/>
    </location>
</feature>
<evidence type="ECO:0000256" key="2">
    <source>
        <dbReference type="ARBA" id="ARBA00022475"/>
    </source>
</evidence>
<evidence type="ECO:0000256" key="8">
    <source>
        <dbReference type="ARBA" id="ARBA00023098"/>
    </source>
</evidence>
<comment type="catalytic activity">
    <reaction evidence="12">
        <text>2 a 1,2-diacyl-sn-glycero-3-phospho-(1'-sn-glycerol) = a cardiolipin + glycerol</text>
        <dbReference type="Rhea" id="RHEA:31451"/>
        <dbReference type="ChEBI" id="CHEBI:17754"/>
        <dbReference type="ChEBI" id="CHEBI:62237"/>
        <dbReference type="ChEBI" id="CHEBI:64716"/>
    </reaction>
</comment>
<feature type="transmembrane region" description="Helical" evidence="12">
    <location>
        <begin position="36"/>
        <end position="59"/>
    </location>
</feature>
<evidence type="ECO:0000256" key="1">
    <source>
        <dbReference type="ARBA" id="ARBA00004651"/>
    </source>
</evidence>
<keyword evidence="4 12" id="KW-0808">Transferase</keyword>
<dbReference type="Proteomes" id="UP000188184">
    <property type="component" value="Chromosome"/>
</dbReference>
<protein>
    <recommendedName>
        <fullName evidence="12 13">Cardiolipin synthase</fullName>
        <shortName evidence="12">CL synthase</shortName>
        <ecNumber evidence="12 13">2.7.8.-</ecNumber>
    </recommendedName>
</protein>
<comment type="similarity">
    <text evidence="12">Belongs to the phospholipase D family. Cardiolipin synthase subfamily.</text>
</comment>
<feature type="active site" evidence="12">
    <location>
        <position position="229"/>
    </location>
</feature>
<dbReference type="Pfam" id="PF13396">
    <property type="entry name" value="PLDc_N"/>
    <property type="match status" value="1"/>
</dbReference>
<dbReference type="FunFam" id="3.30.870.10:FF:000014">
    <property type="entry name" value="Cardiolipin synthase"/>
    <property type="match status" value="1"/>
</dbReference>
<evidence type="ECO:0000313" key="16">
    <source>
        <dbReference type="Proteomes" id="UP000188184"/>
    </source>
</evidence>
<feature type="transmembrane region" description="Helical" evidence="12">
    <location>
        <begin position="12"/>
        <end position="30"/>
    </location>
</feature>
<keyword evidence="11 12" id="KW-1208">Phospholipid metabolism</keyword>
<keyword evidence="2 12" id="KW-1003">Cell membrane</keyword>
<keyword evidence="16" id="KW-1185">Reference proteome</keyword>
<dbReference type="PROSITE" id="PS50035">
    <property type="entry name" value="PLD"/>
    <property type="match status" value="2"/>
</dbReference>
<evidence type="ECO:0000256" key="3">
    <source>
        <dbReference type="ARBA" id="ARBA00022516"/>
    </source>
</evidence>
<feature type="active site" evidence="12">
    <location>
        <position position="412"/>
    </location>
</feature>
<keyword evidence="3 12" id="KW-0444">Lipid biosynthesis</keyword>
<comment type="function">
    <text evidence="12">Catalyzes the reversible phosphatidyl group transfer from one phosphatidylglycerol molecule to another to form cardiolipin (CL) (diphosphatidylglycerol) and glycerol.</text>
</comment>
<evidence type="ECO:0000256" key="9">
    <source>
        <dbReference type="ARBA" id="ARBA00023136"/>
    </source>
</evidence>
<evidence type="ECO:0000313" key="15">
    <source>
        <dbReference type="EMBL" id="AQQ53367.1"/>
    </source>
</evidence>
<organism evidence="15 16">
    <name type="scientific">Planococcus lenghuensis</name>
    <dbReference type="NCBI Taxonomy" id="2213202"/>
    <lineage>
        <taxon>Bacteria</taxon>
        <taxon>Bacillati</taxon>
        <taxon>Bacillota</taxon>
        <taxon>Bacilli</taxon>
        <taxon>Bacillales</taxon>
        <taxon>Caryophanaceae</taxon>
        <taxon>Planococcus</taxon>
    </lineage>
</organism>
<dbReference type="InterPro" id="IPR022924">
    <property type="entry name" value="Cardiolipin_synthase"/>
</dbReference>
<evidence type="ECO:0000256" key="11">
    <source>
        <dbReference type="ARBA" id="ARBA00023264"/>
    </source>
</evidence>
<dbReference type="SMART" id="SM00155">
    <property type="entry name" value="PLDc"/>
    <property type="match status" value="2"/>
</dbReference>
<dbReference type="GO" id="GO:0032049">
    <property type="term" value="P:cardiolipin biosynthetic process"/>
    <property type="evidence" value="ECO:0007669"/>
    <property type="project" value="UniProtKB-UniRule"/>
</dbReference>
<keyword evidence="10 12" id="KW-0594">Phospholipid biosynthesis</keyword>
<dbReference type="RefSeq" id="WP_077589257.1">
    <property type="nucleotide sequence ID" value="NZ_CP019640.1"/>
</dbReference>
<evidence type="ECO:0000256" key="4">
    <source>
        <dbReference type="ARBA" id="ARBA00022679"/>
    </source>
</evidence>